<accession>A0A0E0ABD6</accession>
<dbReference type="InterPro" id="IPR013210">
    <property type="entry name" value="LRR_N_plant-typ"/>
</dbReference>
<evidence type="ECO:0000256" key="1">
    <source>
        <dbReference type="ARBA" id="ARBA00001936"/>
    </source>
</evidence>
<dbReference type="Gene3D" id="3.30.200.20">
    <property type="entry name" value="Phosphorylase Kinase, domain 1"/>
    <property type="match status" value="1"/>
</dbReference>
<evidence type="ECO:0000313" key="33">
    <source>
        <dbReference type="Proteomes" id="UP000026961"/>
    </source>
</evidence>
<keyword evidence="11" id="KW-0808">Transferase</keyword>
<dbReference type="SMART" id="SM00369">
    <property type="entry name" value="LRR_TYP"/>
    <property type="match status" value="11"/>
</dbReference>
<dbReference type="AlphaFoldDB" id="A0A0E0ABD6"/>
<dbReference type="PANTHER" id="PTHR27008:SF373">
    <property type="entry name" value="OS06G0586400 PROTEIN"/>
    <property type="match status" value="1"/>
</dbReference>
<keyword evidence="12 29" id="KW-0812">Transmembrane</keyword>
<dbReference type="GO" id="GO:0005789">
    <property type="term" value="C:endoplasmic reticulum membrane"/>
    <property type="evidence" value="ECO:0007669"/>
    <property type="project" value="UniProtKB-SubCell"/>
</dbReference>
<proteinExistence type="inferred from homology"/>
<dbReference type="GO" id="GO:0005886">
    <property type="term" value="C:plasma membrane"/>
    <property type="evidence" value="ECO:0007669"/>
    <property type="project" value="UniProtKB-SubCell"/>
</dbReference>
<evidence type="ECO:0000256" key="6">
    <source>
        <dbReference type="ARBA" id="ARBA00012513"/>
    </source>
</evidence>
<keyword evidence="15 28" id="KW-0547">Nucleotide-binding</keyword>
<dbReference type="Gene3D" id="3.80.10.10">
    <property type="entry name" value="Ribonuclease Inhibitor"/>
    <property type="match status" value="4"/>
</dbReference>
<dbReference type="Pfam" id="PF07714">
    <property type="entry name" value="PK_Tyr_Ser-Thr"/>
    <property type="match status" value="1"/>
</dbReference>
<reference evidence="32" key="1">
    <citation type="submission" date="2015-04" db="UniProtKB">
        <authorList>
            <consortium name="EnsemblPlants"/>
        </authorList>
    </citation>
    <scope>IDENTIFICATION</scope>
</reference>
<evidence type="ECO:0000256" key="3">
    <source>
        <dbReference type="ARBA" id="ARBA00004251"/>
    </source>
</evidence>
<comment type="cofactor">
    <cofactor evidence="1">
        <name>Mn(2+)</name>
        <dbReference type="ChEBI" id="CHEBI:29035"/>
    </cofactor>
</comment>
<evidence type="ECO:0000256" key="8">
    <source>
        <dbReference type="ARBA" id="ARBA00022527"/>
    </source>
</evidence>
<keyword evidence="17" id="KW-0256">Endoplasmic reticulum</keyword>
<keyword evidence="16" id="KW-0418">Kinase</keyword>
<evidence type="ECO:0000256" key="29">
    <source>
        <dbReference type="SAM" id="Phobius"/>
    </source>
</evidence>
<dbReference type="Pfam" id="PF13855">
    <property type="entry name" value="LRR_8"/>
    <property type="match status" value="4"/>
</dbReference>
<comment type="function">
    <text evidence="26">The processed protein kinase Xa21 chain released by protein cleavage after X.oryzae pv. oryzae protein Ax21 detection translocates into the nucleus where it can bind and regulate WRKY62, a transcription factor. Confers resistance to the bacterial pathogen X.oryzae pv. oryzae (Xoo).</text>
</comment>
<evidence type="ECO:0000256" key="23">
    <source>
        <dbReference type="ARBA" id="ARBA00047899"/>
    </source>
</evidence>
<dbReference type="Gramene" id="OGLUM06G20760.1">
    <property type="protein sequence ID" value="OGLUM06G20760.1"/>
    <property type="gene ID" value="OGLUM06G20760"/>
</dbReference>
<dbReference type="PROSITE" id="PS50011">
    <property type="entry name" value="PROTEIN_KINASE_DOM"/>
    <property type="match status" value="1"/>
</dbReference>
<keyword evidence="19 29" id="KW-1133">Transmembrane helix</keyword>
<evidence type="ECO:0000256" key="27">
    <source>
        <dbReference type="ARBA" id="ARBA00072040"/>
    </source>
</evidence>
<dbReference type="Pfam" id="PF00560">
    <property type="entry name" value="LRR_1"/>
    <property type="match status" value="7"/>
</dbReference>
<evidence type="ECO:0000256" key="18">
    <source>
        <dbReference type="ARBA" id="ARBA00022840"/>
    </source>
</evidence>
<dbReference type="FunFam" id="3.80.10.10:FF:000288">
    <property type="entry name" value="LRR receptor-like serine/threonine-protein kinase EFR"/>
    <property type="match status" value="1"/>
</dbReference>
<dbReference type="InterPro" id="IPR001611">
    <property type="entry name" value="Leu-rich_rpt"/>
</dbReference>
<evidence type="ECO:0000256" key="19">
    <source>
        <dbReference type="ARBA" id="ARBA00022989"/>
    </source>
</evidence>
<dbReference type="PANTHER" id="PTHR27008">
    <property type="entry name" value="OS04G0122200 PROTEIN"/>
    <property type="match status" value="1"/>
</dbReference>
<keyword evidence="8" id="KW-0723">Serine/threonine-protein kinase</keyword>
<feature type="signal peptide" evidence="30">
    <location>
        <begin position="1"/>
        <end position="26"/>
    </location>
</feature>
<dbReference type="Gene3D" id="1.10.510.10">
    <property type="entry name" value="Transferase(Phosphotransferase) domain 1"/>
    <property type="match status" value="1"/>
</dbReference>
<dbReference type="FunFam" id="3.80.10.10:FF:000275">
    <property type="entry name" value="Leucine-rich repeat receptor-like protein kinase"/>
    <property type="match status" value="1"/>
</dbReference>
<dbReference type="FunFam" id="3.80.10.10:FF:000383">
    <property type="entry name" value="Leucine-rich repeat receptor protein kinase EMS1"/>
    <property type="match status" value="1"/>
</dbReference>
<evidence type="ECO:0000256" key="30">
    <source>
        <dbReference type="SAM" id="SignalP"/>
    </source>
</evidence>
<dbReference type="HOGENOM" id="CLU_000288_22_0_1"/>
<dbReference type="SUPFAM" id="SSF52058">
    <property type="entry name" value="L domain-like"/>
    <property type="match status" value="3"/>
</dbReference>
<dbReference type="FunFam" id="3.30.200.20:FF:000432">
    <property type="entry name" value="LRR receptor-like serine/threonine-protein kinase EFR"/>
    <property type="match status" value="1"/>
</dbReference>
<reference evidence="32" key="2">
    <citation type="submission" date="2018-05" db="EMBL/GenBank/DDBJ databases">
        <title>OgluRS3 (Oryza glumaepatula Reference Sequence Version 3).</title>
        <authorList>
            <person name="Zhang J."/>
            <person name="Kudrna D."/>
            <person name="Lee S."/>
            <person name="Talag J."/>
            <person name="Welchert J."/>
            <person name="Wing R.A."/>
        </authorList>
    </citation>
    <scope>NUCLEOTIDE SEQUENCE [LARGE SCALE GENOMIC DNA]</scope>
</reference>
<comment type="catalytic activity">
    <reaction evidence="24">
        <text>L-seryl-[protein] + ATP = O-phospho-L-seryl-[protein] + ADP + H(+)</text>
        <dbReference type="Rhea" id="RHEA:17989"/>
        <dbReference type="Rhea" id="RHEA-COMP:9863"/>
        <dbReference type="Rhea" id="RHEA-COMP:11604"/>
        <dbReference type="ChEBI" id="CHEBI:15378"/>
        <dbReference type="ChEBI" id="CHEBI:29999"/>
        <dbReference type="ChEBI" id="CHEBI:30616"/>
        <dbReference type="ChEBI" id="CHEBI:83421"/>
        <dbReference type="ChEBI" id="CHEBI:456216"/>
        <dbReference type="EC" id="2.7.11.1"/>
    </reaction>
</comment>
<feature type="chain" id="PRO_5002353423" description="Receptor kinase-like protein Xa21" evidence="30">
    <location>
        <begin position="27"/>
        <end position="1134"/>
    </location>
</feature>
<evidence type="ECO:0000256" key="10">
    <source>
        <dbReference type="ARBA" id="ARBA00022614"/>
    </source>
</evidence>
<protein>
    <recommendedName>
        <fullName evidence="27">Receptor kinase-like protein Xa21</fullName>
        <ecNumber evidence="6">2.7.11.1</ecNumber>
    </recommendedName>
</protein>
<dbReference type="SMART" id="SM00220">
    <property type="entry name" value="S_TKc"/>
    <property type="match status" value="1"/>
</dbReference>
<comment type="cofactor">
    <cofactor evidence="2">
        <name>Mg(2+)</name>
        <dbReference type="ChEBI" id="CHEBI:18420"/>
    </cofactor>
</comment>
<dbReference type="EnsemblPlants" id="OGLUM06G20760.1">
    <property type="protein sequence ID" value="OGLUM06G20760.1"/>
    <property type="gene ID" value="OGLUM06G20760"/>
</dbReference>
<dbReference type="InterPro" id="IPR032675">
    <property type="entry name" value="LRR_dom_sf"/>
</dbReference>
<keyword evidence="14" id="KW-0677">Repeat</keyword>
<dbReference type="InterPro" id="IPR003591">
    <property type="entry name" value="Leu-rich_rpt_typical-subtyp"/>
</dbReference>
<dbReference type="Pfam" id="PF08263">
    <property type="entry name" value="LRRNT_2"/>
    <property type="match status" value="1"/>
</dbReference>
<evidence type="ECO:0000256" key="26">
    <source>
        <dbReference type="ARBA" id="ARBA00056628"/>
    </source>
</evidence>
<dbReference type="eggNOG" id="ENOG502QPYS">
    <property type="taxonomic scope" value="Eukaryota"/>
</dbReference>
<dbReference type="PROSITE" id="PS00108">
    <property type="entry name" value="PROTEIN_KINASE_ST"/>
    <property type="match status" value="1"/>
</dbReference>
<feature type="domain" description="Protein kinase" evidence="31">
    <location>
        <begin position="820"/>
        <end position="1129"/>
    </location>
</feature>
<evidence type="ECO:0000256" key="12">
    <source>
        <dbReference type="ARBA" id="ARBA00022692"/>
    </source>
</evidence>
<evidence type="ECO:0000256" key="14">
    <source>
        <dbReference type="ARBA" id="ARBA00022737"/>
    </source>
</evidence>
<feature type="transmembrane region" description="Helical" evidence="29">
    <location>
        <begin position="764"/>
        <end position="785"/>
    </location>
</feature>
<evidence type="ECO:0000256" key="25">
    <source>
        <dbReference type="ARBA" id="ARBA00054320"/>
    </source>
</evidence>
<evidence type="ECO:0000256" key="28">
    <source>
        <dbReference type="PROSITE-ProRule" id="PRU10141"/>
    </source>
</evidence>
<keyword evidence="18 28" id="KW-0067">ATP-binding</keyword>
<evidence type="ECO:0000256" key="15">
    <source>
        <dbReference type="ARBA" id="ARBA00022741"/>
    </source>
</evidence>
<dbReference type="InterPro" id="IPR051809">
    <property type="entry name" value="Plant_receptor-like_S/T_kinase"/>
</dbReference>
<organism evidence="32">
    <name type="scientific">Oryza glumipatula</name>
    <dbReference type="NCBI Taxonomy" id="40148"/>
    <lineage>
        <taxon>Eukaryota</taxon>
        <taxon>Viridiplantae</taxon>
        <taxon>Streptophyta</taxon>
        <taxon>Embryophyta</taxon>
        <taxon>Tracheophyta</taxon>
        <taxon>Spermatophyta</taxon>
        <taxon>Magnoliopsida</taxon>
        <taxon>Liliopsida</taxon>
        <taxon>Poales</taxon>
        <taxon>Poaceae</taxon>
        <taxon>BOP clade</taxon>
        <taxon>Oryzoideae</taxon>
        <taxon>Oryzeae</taxon>
        <taxon>Oryzinae</taxon>
        <taxon>Oryza</taxon>
    </lineage>
</organism>
<comment type="subcellular location">
    <subcellularLocation>
        <location evidence="3">Cell membrane</location>
        <topology evidence="3">Single-pass type I membrane protein</topology>
    </subcellularLocation>
    <subcellularLocation>
        <location evidence="4">Endoplasmic reticulum membrane</location>
        <topology evidence="4">Single-pass membrane protein</topology>
    </subcellularLocation>
</comment>
<keyword evidence="20 29" id="KW-0472">Membrane</keyword>
<evidence type="ECO:0000256" key="21">
    <source>
        <dbReference type="ARBA" id="ARBA00023170"/>
    </source>
</evidence>
<evidence type="ECO:0000256" key="16">
    <source>
        <dbReference type="ARBA" id="ARBA00022777"/>
    </source>
</evidence>
<keyword evidence="33" id="KW-1185">Reference proteome</keyword>
<keyword evidence="22" id="KW-0325">Glycoprotein</keyword>
<dbReference type="EC" id="2.7.11.1" evidence="6"/>
<evidence type="ECO:0000256" key="5">
    <source>
        <dbReference type="ARBA" id="ARBA00008684"/>
    </source>
</evidence>
<evidence type="ECO:0000256" key="22">
    <source>
        <dbReference type="ARBA" id="ARBA00023180"/>
    </source>
</evidence>
<keyword evidence="13 30" id="KW-0732">Signal</keyword>
<comment type="similarity">
    <text evidence="5">Belongs to the protein kinase superfamily. Ser/Thr protein kinase family.</text>
</comment>
<evidence type="ECO:0000259" key="31">
    <source>
        <dbReference type="PROSITE" id="PS50011"/>
    </source>
</evidence>
<keyword evidence="7" id="KW-1003">Cell membrane</keyword>
<name>A0A0E0ABD6_9ORYZ</name>
<dbReference type="STRING" id="40148.A0A0E0ABD6"/>
<evidence type="ECO:0000256" key="11">
    <source>
        <dbReference type="ARBA" id="ARBA00022679"/>
    </source>
</evidence>
<sequence length="1134" mass="124299">MAYLRVVSIVCLYLFDFLCFLPIAMSDQTETDRDALLCFKSQISGPTGVLASWSNASLEHCNWHGVTCSMRVPRRVIAIDLPSEGIVSSISPCIANITSLTRLQLSNNSFHGDIPSELGRLNQLRNLNLSRNSLEGNIPSELSSCSQLQILDLKSNSLQGEIPPSLSQCVHLERIFLANNKLQGSIPSAFGDLPKLRVLFLANNRLSGDIPPSLGSSLTLTYVNLGNNALTGGVPKPMLNSSSLQQLILNSNSLSGELPKALLNTLSLIGIYLNQNNFSGSIPPVKTVSPQVQYLDLGENCLTGTIPSSVGNLSSLLYLRLSQNCLDGSIPESLGHIPTLEELNLNLNNFSGAVPPSLFNMSSLTSLVAANNSLTGRLPLDIGYTLPNIEGLILSANKFKGSIPTSLLNLTHLQMLYLADNKLTGIMPSFGSLTNLEDLDVAYNMIEAGDWGFISSLSNCTRLTKLMLDGNNLQGNLPSSVGNLSSGLQRLWLTNNKISGPIPQEIGNLKSLTELYMDYNQLSEKIPLTIGNLRKLGKLSFARNRLSGQIPDDIGKLVQLNNLNLDWNNLSGSIPVSIGYCTQLEILNLAHNSLDGTIPETIFKISSLSIVLDLSYNYLSGSISDEVGNLVSLNKLIISYNRLSGDIPSTLSQCVVLEYLEMQSNFFVGSIPQTFVNMVGIKVMDISHNNLSGEIPQFLTLLRYLQVLNLSFNNFDGAVPTSGIFANASVVSIEGNDYLCTKTPMRGMPLCSKSVDKKRNHRSLVLVLTTVIPIVAITFTLLCLAKYIWTKRMQAEPHVQQLNEHGNITYEDVLKATNRFSSTNLLGSGSFGTVYKGNLHLPFKEKDNLHLQEEHIAIKIFNLDIHGSNKSFVAECETLQNVRHRNLVKIITLCSSVDSTGADFKAIVFPYFPNGNLDMWLHPKFHEHSSQTKVLTLRQRINIALDVAFALDYLHNQCELPLVHCDLKPSNILLDSDMVAHVSDFGLARFVYTRSNAHKDISTSLACLKGSIGYIPPEYGMNKDISTKGDVYSFGILLLEMVTGSSPTDENFNGGTTLHDFVDRALPDNTHEVVDPTMLQDDISVADMMERCFVPLVKIGLSCSMALPRERPEMGQVSTMILRIKHAASNMGVR</sequence>
<evidence type="ECO:0000256" key="4">
    <source>
        <dbReference type="ARBA" id="ARBA00004389"/>
    </source>
</evidence>
<feature type="binding site" evidence="28">
    <location>
        <position position="859"/>
    </location>
    <ligand>
        <name>ATP</name>
        <dbReference type="ChEBI" id="CHEBI:30616"/>
    </ligand>
</feature>
<evidence type="ECO:0000256" key="17">
    <source>
        <dbReference type="ARBA" id="ARBA00022824"/>
    </source>
</evidence>
<dbReference type="Proteomes" id="UP000026961">
    <property type="component" value="Chromosome 6"/>
</dbReference>
<dbReference type="InterPro" id="IPR008271">
    <property type="entry name" value="Ser/Thr_kinase_AS"/>
</dbReference>
<evidence type="ECO:0000256" key="2">
    <source>
        <dbReference type="ARBA" id="ARBA00001946"/>
    </source>
</evidence>
<dbReference type="PROSITE" id="PS00107">
    <property type="entry name" value="PROTEIN_KINASE_ATP"/>
    <property type="match status" value="1"/>
</dbReference>
<evidence type="ECO:0000313" key="32">
    <source>
        <dbReference type="EnsemblPlants" id="OGLUM06G20760.1"/>
    </source>
</evidence>
<dbReference type="GO" id="GO:0005524">
    <property type="term" value="F:ATP binding"/>
    <property type="evidence" value="ECO:0007669"/>
    <property type="project" value="UniProtKB-UniRule"/>
</dbReference>
<dbReference type="GO" id="GO:0004674">
    <property type="term" value="F:protein serine/threonine kinase activity"/>
    <property type="evidence" value="ECO:0007669"/>
    <property type="project" value="UniProtKB-KW"/>
</dbReference>
<dbReference type="InterPro" id="IPR011009">
    <property type="entry name" value="Kinase-like_dom_sf"/>
</dbReference>
<comment type="function">
    <text evidence="25">Receptor kinase that detects X.oryzae pv. oryzae protein Ax21 to promote innate immunity. Following X.oryzae pv. oryzae protein Ax21 detection, undergoes cleavage, releasing the processed protein kinase Xa21 chain.</text>
</comment>
<keyword evidence="10" id="KW-0433">Leucine-rich repeat</keyword>
<dbReference type="InterPro" id="IPR000719">
    <property type="entry name" value="Prot_kinase_dom"/>
</dbReference>
<evidence type="ECO:0000256" key="20">
    <source>
        <dbReference type="ARBA" id="ARBA00023136"/>
    </source>
</evidence>
<dbReference type="FunFam" id="1.10.510.10:FF:000358">
    <property type="entry name" value="Putative leucine-rich repeat receptor-like serine/threonine-protein kinase"/>
    <property type="match status" value="1"/>
</dbReference>
<evidence type="ECO:0000256" key="7">
    <source>
        <dbReference type="ARBA" id="ARBA00022475"/>
    </source>
</evidence>
<keyword evidence="9" id="KW-0597">Phosphoprotein</keyword>
<dbReference type="InterPro" id="IPR017441">
    <property type="entry name" value="Protein_kinase_ATP_BS"/>
</dbReference>
<evidence type="ECO:0000256" key="24">
    <source>
        <dbReference type="ARBA" id="ARBA00048679"/>
    </source>
</evidence>
<keyword evidence="21" id="KW-0675">Receptor</keyword>
<evidence type="ECO:0000256" key="9">
    <source>
        <dbReference type="ARBA" id="ARBA00022553"/>
    </source>
</evidence>
<dbReference type="SUPFAM" id="SSF56112">
    <property type="entry name" value="Protein kinase-like (PK-like)"/>
    <property type="match status" value="1"/>
</dbReference>
<dbReference type="InterPro" id="IPR001245">
    <property type="entry name" value="Ser-Thr/Tyr_kinase_cat_dom"/>
</dbReference>
<dbReference type="FunFam" id="3.80.10.10:FF:001158">
    <property type="entry name" value="Leucine-rich repeat protein kinase family protein"/>
    <property type="match status" value="1"/>
</dbReference>
<comment type="catalytic activity">
    <reaction evidence="23">
        <text>L-threonyl-[protein] + ATP = O-phospho-L-threonyl-[protein] + ADP + H(+)</text>
        <dbReference type="Rhea" id="RHEA:46608"/>
        <dbReference type="Rhea" id="RHEA-COMP:11060"/>
        <dbReference type="Rhea" id="RHEA-COMP:11605"/>
        <dbReference type="ChEBI" id="CHEBI:15378"/>
        <dbReference type="ChEBI" id="CHEBI:30013"/>
        <dbReference type="ChEBI" id="CHEBI:30616"/>
        <dbReference type="ChEBI" id="CHEBI:61977"/>
        <dbReference type="ChEBI" id="CHEBI:456216"/>
        <dbReference type="EC" id="2.7.11.1"/>
    </reaction>
</comment>
<evidence type="ECO:0000256" key="13">
    <source>
        <dbReference type="ARBA" id="ARBA00022729"/>
    </source>
</evidence>